<reference evidence="3 4" key="1">
    <citation type="journal article" date="2010" name="Plant Cell">
        <title>The Chlorella variabilis NC64A genome reveals adaptation to photosymbiosis, coevolution with viruses, and cryptic sex.</title>
        <authorList>
            <person name="Blanc G."/>
            <person name="Duncan G."/>
            <person name="Agarkova I."/>
            <person name="Borodovsky M."/>
            <person name="Gurnon J."/>
            <person name="Kuo A."/>
            <person name="Lindquist E."/>
            <person name="Lucas S."/>
            <person name="Pangilinan J."/>
            <person name="Polle J."/>
            <person name="Salamov A."/>
            <person name="Terry A."/>
            <person name="Yamada T."/>
            <person name="Dunigan D.D."/>
            <person name="Grigoriev I.V."/>
            <person name="Claverie J.M."/>
            <person name="Van Etten J.L."/>
        </authorList>
    </citation>
    <scope>NUCLEOTIDE SEQUENCE [LARGE SCALE GENOMIC DNA]</scope>
    <source>
        <strain evidence="3 4">NC64A</strain>
    </source>
</reference>
<feature type="transmembrane region" description="Helical" evidence="1">
    <location>
        <begin position="511"/>
        <end position="535"/>
    </location>
</feature>
<sequence>MAASSGSEYEDEHASCSVLLAKIRNEDSLLCLPPHDQFRWLHRFYLVLDRIAEQHRVYKLYGGPHGFMISTGVAEADADHAATLLRFSLHLLQAAQSVSAAAAGAALIRLAGSVPLDLVMVMASGPATSGLLGTTSLTYQIVGRCVSVAREVMETQQKVPFIVTSGMYDSLDPSVAGELTVLGSMPLRCCPGEQEQLYSLPRYTALPMSKLRLEEGPHPFHVAAGVGGDAKLSKSPEGAAAAEQQPKQQQWAARATYTYVAGVAKTVAAAPAGGYAAAVAGAGGTGLAGRQALAEQAEVEAAGAPAPAHIAASLAAAAKLQPPAGVTVTREGSLPYNQASSDAWLEADLLLRFEDAHLEAAFARFNNEAQHRGELAWLMLGLLTAALYAVAWTSPAISPLRLLQFQLLPALGALACRYRHETYLRYREALWFVQRLLLLLSTSLPGCFAFAHASTTPMFAFGLCNIGLEVFTRRLRLHLQLLNSLLIYAITLSLMSLHPEGSPGRTLITPAYLSLHLAITVLAPVLVAGGCDYMTRLAFQAQMQRAGLLTPAKPKQQ</sequence>
<dbReference type="GO" id="GO:0035556">
    <property type="term" value="P:intracellular signal transduction"/>
    <property type="evidence" value="ECO:0007669"/>
    <property type="project" value="InterPro"/>
</dbReference>
<dbReference type="EMBL" id="GL433844">
    <property type="protein sequence ID" value="EFN55643.1"/>
    <property type="molecule type" value="Genomic_DNA"/>
</dbReference>
<dbReference type="Gene3D" id="3.30.70.1230">
    <property type="entry name" value="Nucleotide cyclase"/>
    <property type="match status" value="1"/>
</dbReference>
<feature type="transmembrane region" description="Helical" evidence="1">
    <location>
        <begin position="375"/>
        <end position="394"/>
    </location>
</feature>
<dbReference type="InterPro" id="IPR029787">
    <property type="entry name" value="Nucleotide_cyclase"/>
</dbReference>
<dbReference type="InterPro" id="IPR001054">
    <property type="entry name" value="A/G_cyclase"/>
</dbReference>
<evidence type="ECO:0000313" key="3">
    <source>
        <dbReference type="EMBL" id="EFN55643.1"/>
    </source>
</evidence>
<dbReference type="AlphaFoldDB" id="E1ZFC6"/>
<dbReference type="PROSITE" id="PS50125">
    <property type="entry name" value="GUANYLATE_CYCLASE_2"/>
    <property type="match status" value="1"/>
</dbReference>
<dbReference type="SUPFAM" id="SSF55073">
    <property type="entry name" value="Nucleotide cyclase"/>
    <property type="match status" value="1"/>
</dbReference>
<protein>
    <submittedName>
        <fullName evidence="3">Expressed protein</fullName>
    </submittedName>
</protein>
<feature type="transmembrane region" description="Helical" evidence="1">
    <location>
        <begin position="457"/>
        <end position="472"/>
    </location>
</feature>
<evidence type="ECO:0000259" key="2">
    <source>
        <dbReference type="PROSITE" id="PS50125"/>
    </source>
</evidence>
<dbReference type="KEGG" id="cvr:CHLNCDRAFT_133839"/>
<dbReference type="GO" id="GO:0009190">
    <property type="term" value="P:cyclic nucleotide biosynthetic process"/>
    <property type="evidence" value="ECO:0007669"/>
    <property type="project" value="InterPro"/>
</dbReference>
<dbReference type="InParanoid" id="E1ZFC6"/>
<dbReference type="Proteomes" id="UP000008141">
    <property type="component" value="Unassembled WGS sequence"/>
</dbReference>
<evidence type="ECO:0000313" key="4">
    <source>
        <dbReference type="Proteomes" id="UP000008141"/>
    </source>
</evidence>
<keyword evidence="1" id="KW-0472">Membrane</keyword>
<gene>
    <name evidence="3" type="ORF">CHLNCDRAFT_133839</name>
</gene>
<keyword evidence="4" id="KW-1185">Reference proteome</keyword>
<dbReference type="OrthoDB" id="514109at2759"/>
<dbReference type="RefSeq" id="XP_005847745.1">
    <property type="nucleotide sequence ID" value="XM_005847683.1"/>
</dbReference>
<accession>E1ZFC6</accession>
<feature type="domain" description="Guanylate cyclase" evidence="2">
    <location>
        <begin position="17"/>
        <end position="153"/>
    </location>
</feature>
<keyword evidence="1" id="KW-1133">Transmembrane helix</keyword>
<feature type="transmembrane region" description="Helical" evidence="1">
    <location>
        <begin position="479"/>
        <end position="499"/>
    </location>
</feature>
<dbReference type="Pfam" id="PF00211">
    <property type="entry name" value="Guanylate_cyc"/>
    <property type="match status" value="1"/>
</dbReference>
<keyword evidence="1" id="KW-0812">Transmembrane</keyword>
<dbReference type="GeneID" id="17354939"/>
<dbReference type="STRING" id="554065.E1ZFC6"/>
<evidence type="ECO:0000256" key="1">
    <source>
        <dbReference type="SAM" id="Phobius"/>
    </source>
</evidence>
<name>E1ZFC6_CHLVA</name>
<organism evidence="4">
    <name type="scientific">Chlorella variabilis</name>
    <name type="common">Green alga</name>
    <dbReference type="NCBI Taxonomy" id="554065"/>
    <lineage>
        <taxon>Eukaryota</taxon>
        <taxon>Viridiplantae</taxon>
        <taxon>Chlorophyta</taxon>
        <taxon>core chlorophytes</taxon>
        <taxon>Trebouxiophyceae</taxon>
        <taxon>Chlorellales</taxon>
        <taxon>Chlorellaceae</taxon>
        <taxon>Chlorella clade</taxon>
        <taxon>Chlorella</taxon>
    </lineage>
</organism>
<proteinExistence type="predicted"/>